<keyword evidence="9 12" id="KW-0067">ATP-binding</keyword>
<evidence type="ECO:0000256" key="1">
    <source>
        <dbReference type="ARBA" id="ARBA00001946"/>
    </source>
</evidence>
<evidence type="ECO:0000256" key="6">
    <source>
        <dbReference type="ARBA" id="ARBA00022723"/>
    </source>
</evidence>
<dbReference type="InterPro" id="IPR036850">
    <property type="entry name" value="NDK-like_dom_sf"/>
</dbReference>
<dbReference type="EMBL" id="JPFU01000015">
    <property type="protein sequence ID" value="KEQ33692.1"/>
    <property type="molecule type" value="Genomic_DNA"/>
</dbReference>
<dbReference type="GO" id="GO:0005524">
    <property type="term" value="F:ATP binding"/>
    <property type="evidence" value="ECO:0007669"/>
    <property type="project" value="UniProtKB-UniRule"/>
</dbReference>
<evidence type="ECO:0000313" key="17">
    <source>
        <dbReference type="EMBL" id="KEQ33692.1"/>
    </source>
</evidence>
<dbReference type="Proteomes" id="UP000028090">
    <property type="component" value="Unassembled WGS sequence"/>
</dbReference>
<dbReference type="InterPro" id="IPR001564">
    <property type="entry name" value="Nucleoside_diP_kinase"/>
</dbReference>
<comment type="caution">
    <text evidence="17">The sequence shown here is derived from an EMBL/GenBank/DDBJ whole genome shotgun (WGS) entry which is preliminary data.</text>
</comment>
<feature type="active site" description="Pros-phosphohistidine intermediate" evidence="12 13">
    <location>
        <position position="121"/>
    </location>
</feature>
<feature type="binding site" evidence="12 13">
    <location>
        <position position="9"/>
    </location>
    <ligand>
        <name>ATP</name>
        <dbReference type="ChEBI" id="CHEBI:30616"/>
    </ligand>
</feature>
<evidence type="ECO:0000256" key="7">
    <source>
        <dbReference type="ARBA" id="ARBA00022741"/>
    </source>
</evidence>
<keyword evidence="8 12" id="KW-0418">Kinase</keyword>
<evidence type="ECO:0000256" key="13">
    <source>
        <dbReference type="PROSITE-ProRule" id="PRU00706"/>
    </source>
</evidence>
<dbReference type="GO" id="GO:0006183">
    <property type="term" value="P:GTP biosynthetic process"/>
    <property type="evidence" value="ECO:0007669"/>
    <property type="project" value="UniProtKB-UniRule"/>
</dbReference>
<dbReference type="SMART" id="SM00562">
    <property type="entry name" value="NDK"/>
    <property type="match status" value="1"/>
</dbReference>
<feature type="binding site" evidence="12 13">
    <location>
        <position position="103"/>
    </location>
    <ligand>
        <name>ATP</name>
        <dbReference type="ChEBI" id="CHEBI:30616"/>
    </ligand>
</feature>
<protein>
    <recommendedName>
        <fullName evidence="12 15">Nucleoside diphosphate kinase</fullName>
        <shortName evidence="12">NDK</shortName>
        <shortName evidence="12">NDP kinase</shortName>
        <ecNumber evidence="12 15">2.7.4.6</ecNumber>
    </recommendedName>
    <alternativeName>
        <fullName evidence="12">Nucleoside-2-P kinase</fullName>
    </alternativeName>
</protein>
<name>A0A081PSL9_STRMT</name>
<feature type="binding site" evidence="12 13">
    <location>
        <position position="92"/>
    </location>
    <ligand>
        <name>ATP</name>
        <dbReference type="ChEBI" id="CHEBI:30616"/>
    </ligand>
</feature>
<dbReference type="HAMAP" id="MF_00451">
    <property type="entry name" value="NDP_kinase"/>
    <property type="match status" value="1"/>
</dbReference>
<comment type="catalytic activity">
    <reaction evidence="12 15">
        <text>a 2'-deoxyribonucleoside 5'-diphosphate + ATP = a 2'-deoxyribonucleoside 5'-triphosphate + ADP</text>
        <dbReference type="Rhea" id="RHEA:44640"/>
        <dbReference type="ChEBI" id="CHEBI:30616"/>
        <dbReference type="ChEBI" id="CHEBI:61560"/>
        <dbReference type="ChEBI" id="CHEBI:73316"/>
        <dbReference type="ChEBI" id="CHEBI:456216"/>
        <dbReference type="EC" id="2.7.4.6"/>
    </reaction>
</comment>
<feature type="binding site" evidence="12">
    <location>
        <position position="113"/>
    </location>
    <ligand>
        <name>ATP</name>
        <dbReference type="ChEBI" id="CHEBI:30616"/>
    </ligand>
</feature>
<dbReference type="GO" id="GO:0046872">
    <property type="term" value="F:metal ion binding"/>
    <property type="evidence" value="ECO:0007669"/>
    <property type="project" value="UniProtKB-KW"/>
</dbReference>
<evidence type="ECO:0000256" key="3">
    <source>
        <dbReference type="ARBA" id="ARBA00022490"/>
    </source>
</evidence>
<evidence type="ECO:0000313" key="20">
    <source>
        <dbReference type="Proteomes" id="UP000277819"/>
    </source>
</evidence>
<keyword evidence="4 12" id="KW-0597">Phosphoprotein</keyword>
<comment type="function">
    <text evidence="12">Major role in the synthesis of nucleoside triphosphates other than ATP. The ATP gamma phosphate is transferred to the NDP beta phosphate via a ping-pong mechanism, using a phosphorylated active-site intermediate.</text>
</comment>
<dbReference type="SUPFAM" id="SSF54919">
    <property type="entry name" value="Nucleoside diphosphate kinase, NDK"/>
    <property type="match status" value="1"/>
</dbReference>
<keyword evidence="7 12" id="KW-0547">Nucleotide-binding</keyword>
<feature type="domain" description="Nucleoside diphosphate kinase-like" evidence="16">
    <location>
        <begin position="1"/>
        <end position="140"/>
    </location>
</feature>
<comment type="subunit">
    <text evidence="12">Homotetramer.</text>
</comment>
<dbReference type="EMBL" id="RJPX01000019">
    <property type="protein sequence ID" value="RSK04217.1"/>
    <property type="molecule type" value="Genomic_DNA"/>
</dbReference>
<dbReference type="PROSITE" id="PS00469">
    <property type="entry name" value="NDPK"/>
    <property type="match status" value="1"/>
</dbReference>
<dbReference type="EC" id="2.7.4.6" evidence="12 15"/>
<keyword evidence="6 12" id="KW-0479">Metal-binding</keyword>
<evidence type="ECO:0000313" key="18">
    <source>
        <dbReference type="EMBL" id="RSK04217.1"/>
    </source>
</evidence>
<reference evidence="17 19" key="1">
    <citation type="submission" date="2014-05" db="EMBL/GenBank/DDBJ databases">
        <authorList>
            <person name="Daugherty S.C."/>
            <person name="Tallon L.J."/>
            <person name="Sadzewicz L."/>
            <person name="Kilian M."/>
            <person name="Tettelin H."/>
        </authorList>
    </citation>
    <scope>NUCLEOTIDE SEQUENCE [LARGE SCALE GENOMIC DNA]</scope>
    <source>
        <strain evidence="17 19">SK629</strain>
    </source>
</reference>
<evidence type="ECO:0000256" key="8">
    <source>
        <dbReference type="ARBA" id="ARBA00022777"/>
    </source>
</evidence>
<accession>A0A081PSL9</accession>
<sequence>MEQTFFIIKPDGVKRGLVGEVLKRIEQRGFTIEKLELRSQVSEELIDQHYQDLVGQSFYPPIREFMTSGPILVGVISGPKVIETWRTMMGATRPEEALPGTIRGDFAKAAGENEVIQNVVHGSDSEESAKREIALWFEGK</sequence>
<dbReference type="AlphaFoldDB" id="A0A081PSL9"/>
<evidence type="ECO:0000313" key="19">
    <source>
        <dbReference type="Proteomes" id="UP000028090"/>
    </source>
</evidence>
<dbReference type="GO" id="GO:0006241">
    <property type="term" value="P:CTP biosynthetic process"/>
    <property type="evidence" value="ECO:0007669"/>
    <property type="project" value="UniProtKB-UniRule"/>
</dbReference>
<feature type="binding site" evidence="13">
    <location>
        <position position="118"/>
    </location>
    <ligand>
        <name>ATP</name>
        <dbReference type="ChEBI" id="CHEBI:30616"/>
    </ligand>
</feature>
<evidence type="ECO:0000256" key="15">
    <source>
        <dbReference type="RuleBase" id="RU004013"/>
    </source>
</evidence>
<feature type="binding site" evidence="12 13">
    <location>
        <position position="58"/>
    </location>
    <ligand>
        <name>ATP</name>
        <dbReference type="ChEBI" id="CHEBI:30616"/>
    </ligand>
</feature>
<evidence type="ECO:0000256" key="5">
    <source>
        <dbReference type="ARBA" id="ARBA00022679"/>
    </source>
</evidence>
<dbReference type="Pfam" id="PF00334">
    <property type="entry name" value="NDK"/>
    <property type="match status" value="1"/>
</dbReference>
<dbReference type="InterPro" id="IPR023005">
    <property type="entry name" value="Nucleoside_diP_kinase_AS"/>
</dbReference>
<evidence type="ECO:0000256" key="9">
    <source>
        <dbReference type="ARBA" id="ARBA00022840"/>
    </source>
</evidence>
<feature type="binding site" evidence="12 13">
    <location>
        <position position="86"/>
    </location>
    <ligand>
        <name>ATP</name>
        <dbReference type="ChEBI" id="CHEBI:30616"/>
    </ligand>
</feature>
<keyword evidence="5 12" id="KW-0808">Transferase</keyword>
<organism evidence="17 19">
    <name type="scientific">Streptococcus mitis</name>
    <dbReference type="NCBI Taxonomy" id="28037"/>
    <lineage>
        <taxon>Bacteria</taxon>
        <taxon>Bacillati</taxon>
        <taxon>Bacillota</taxon>
        <taxon>Bacilli</taxon>
        <taxon>Lactobacillales</taxon>
        <taxon>Streptococcaceae</taxon>
        <taxon>Streptococcus</taxon>
        <taxon>Streptococcus mitis group</taxon>
    </lineage>
</organism>
<dbReference type="Gene3D" id="3.30.70.141">
    <property type="entry name" value="Nucleoside diphosphate kinase-like domain"/>
    <property type="match status" value="1"/>
</dbReference>
<gene>
    <name evidence="12 17" type="primary">ndk</name>
    <name evidence="18" type="ORF">D8787_06175</name>
    <name evidence="17" type="ORF">SK629_1938</name>
</gene>
<dbReference type="RefSeq" id="WP_042901678.1">
    <property type="nucleotide sequence ID" value="NZ_JPFU01000015.1"/>
</dbReference>
<dbReference type="PATRIC" id="fig|28037.95.peg.1864"/>
<dbReference type="CDD" id="cd04413">
    <property type="entry name" value="NDPk_I"/>
    <property type="match status" value="1"/>
</dbReference>
<dbReference type="GO" id="GO:0004550">
    <property type="term" value="F:nucleoside diphosphate kinase activity"/>
    <property type="evidence" value="ECO:0007669"/>
    <property type="project" value="UniProtKB-UniRule"/>
</dbReference>
<dbReference type="FunFam" id="3.30.70.141:FF:000013">
    <property type="entry name" value="Nucleoside diphosphate kinase"/>
    <property type="match status" value="1"/>
</dbReference>
<evidence type="ECO:0000256" key="10">
    <source>
        <dbReference type="ARBA" id="ARBA00022842"/>
    </source>
</evidence>
<dbReference type="InterPro" id="IPR034907">
    <property type="entry name" value="NDK-like_dom"/>
</dbReference>
<evidence type="ECO:0000256" key="11">
    <source>
        <dbReference type="ARBA" id="ARBA00023080"/>
    </source>
</evidence>
<dbReference type="GO" id="GO:0005737">
    <property type="term" value="C:cytoplasm"/>
    <property type="evidence" value="ECO:0007669"/>
    <property type="project" value="UniProtKB-SubCell"/>
</dbReference>
<dbReference type="OrthoDB" id="9801161at2"/>
<dbReference type="PANTHER" id="PTHR11349">
    <property type="entry name" value="NUCLEOSIDE DIPHOSPHATE KINASE"/>
    <property type="match status" value="1"/>
</dbReference>
<evidence type="ECO:0000259" key="16">
    <source>
        <dbReference type="SMART" id="SM00562"/>
    </source>
</evidence>
<reference evidence="18 20" key="2">
    <citation type="submission" date="2018-11" db="EMBL/GenBank/DDBJ databases">
        <title>Species Designations Belie Phenotypic and Genotypic Heterogeneity in Oral Streptococci.</title>
        <authorList>
            <person name="Velsko I."/>
        </authorList>
    </citation>
    <scope>NUCLEOTIDE SEQUENCE [LARGE SCALE GENOMIC DNA]</scope>
    <source>
        <strain evidence="18 20">BCC17</strain>
    </source>
</reference>
<evidence type="ECO:0000256" key="4">
    <source>
        <dbReference type="ARBA" id="ARBA00022553"/>
    </source>
</evidence>
<evidence type="ECO:0000256" key="2">
    <source>
        <dbReference type="ARBA" id="ARBA00008142"/>
    </source>
</evidence>
<dbReference type="NCBIfam" id="NF001908">
    <property type="entry name" value="PRK00668.1"/>
    <property type="match status" value="1"/>
</dbReference>
<proteinExistence type="inferred from homology"/>
<keyword evidence="3 12" id="KW-0963">Cytoplasm</keyword>
<dbReference type="PROSITE" id="PS51374">
    <property type="entry name" value="NDPK_LIKE"/>
    <property type="match status" value="1"/>
</dbReference>
<comment type="catalytic activity">
    <reaction evidence="12">
        <text>a ribonucleoside 5'-diphosphate + ATP = a ribonucleoside 5'-triphosphate + ADP</text>
        <dbReference type="Rhea" id="RHEA:18113"/>
        <dbReference type="ChEBI" id="CHEBI:30616"/>
        <dbReference type="ChEBI" id="CHEBI:57930"/>
        <dbReference type="ChEBI" id="CHEBI:61557"/>
        <dbReference type="ChEBI" id="CHEBI:456216"/>
        <dbReference type="EC" id="2.7.4.6"/>
    </reaction>
</comment>
<dbReference type="Proteomes" id="UP000277819">
    <property type="component" value="Unassembled WGS sequence"/>
</dbReference>
<dbReference type="PRINTS" id="PR01243">
    <property type="entry name" value="NUCDPKINASE"/>
</dbReference>
<evidence type="ECO:0000256" key="14">
    <source>
        <dbReference type="RuleBase" id="RU004011"/>
    </source>
</evidence>
<comment type="similarity">
    <text evidence="2 12 13 14">Belongs to the NDK family.</text>
</comment>
<evidence type="ECO:0000256" key="12">
    <source>
        <dbReference type="HAMAP-Rule" id="MF_00451"/>
    </source>
</evidence>
<keyword evidence="10 12" id="KW-0460">Magnesium</keyword>
<dbReference type="GO" id="GO:0006228">
    <property type="term" value="P:UTP biosynthetic process"/>
    <property type="evidence" value="ECO:0007669"/>
    <property type="project" value="UniProtKB-UniRule"/>
</dbReference>
<comment type="subcellular location">
    <subcellularLocation>
        <location evidence="12">Cytoplasm</location>
    </subcellularLocation>
</comment>
<comment type="cofactor">
    <cofactor evidence="1 12">
        <name>Mg(2+)</name>
        <dbReference type="ChEBI" id="CHEBI:18420"/>
    </cofactor>
</comment>
<keyword evidence="11 12" id="KW-0546">Nucleotide metabolism</keyword>